<name>A0A8N1S630_9HYME</name>
<dbReference type="AlphaFoldDB" id="A0A8N1S630"/>
<feature type="transmembrane region" description="Helical" evidence="2">
    <location>
        <begin position="151"/>
        <end position="169"/>
    </location>
</feature>
<proteinExistence type="predicted"/>
<reference evidence="4" key="1">
    <citation type="submission" date="2025-08" db="UniProtKB">
        <authorList>
            <consortium name="RefSeq"/>
        </authorList>
    </citation>
    <scope>IDENTIFICATION</scope>
</reference>
<evidence type="ECO:0000256" key="2">
    <source>
        <dbReference type="SAM" id="Phobius"/>
    </source>
</evidence>
<feature type="compositionally biased region" description="Low complexity" evidence="1">
    <location>
        <begin position="596"/>
        <end position="606"/>
    </location>
</feature>
<dbReference type="GeneID" id="105427699"/>
<feature type="compositionally biased region" description="Basic and acidic residues" evidence="1">
    <location>
        <begin position="611"/>
        <end position="623"/>
    </location>
</feature>
<evidence type="ECO:0000313" key="3">
    <source>
        <dbReference type="Proteomes" id="UP000504615"/>
    </source>
</evidence>
<keyword evidence="2" id="KW-1133">Transmembrane helix</keyword>
<dbReference type="RefSeq" id="XP_025074196.1">
    <property type="nucleotide sequence ID" value="XM_025218411.1"/>
</dbReference>
<keyword evidence="3" id="KW-1185">Reference proteome</keyword>
<dbReference type="Proteomes" id="UP000504615">
    <property type="component" value="Unplaced"/>
</dbReference>
<evidence type="ECO:0000256" key="1">
    <source>
        <dbReference type="SAM" id="MobiDB-lite"/>
    </source>
</evidence>
<keyword evidence="2" id="KW-0472">Membrane</keyword>
<evidence type="ECO:0000313" key="4">
    <source>
        <dbReference type="RefSeq" id="XP_025074196.1"/>
    </source>
</evidence>
<dbReference type="OrthoDB" id="7687339at2759"/>
<accession>A0A8N1S630</accession>
<organism evidence="3 4">
    <name type="scientific">Pogonomyrmex barbatus</name>
    <name type="common">red harvester ant</name>
    <dbReference type="NCBI Taxonomy" id="144034"/>
    <lineage>
        <taxon>Eukaryota</taxon>
        <taxon>Metazoa</taxon>
        <taxon>Ecdysozoa</taxon>
        <taxon>Arthropoda</taxon>
        <taxon>Hexapoda</taxon>
        <taxon>Insecta</taxon>
        <taxon>Pterygota</taxon>
        <taxon>Neoptera</taxon>
        <taxon>Endopterygota</taxon>
        <taxon>Hymenoptera</taxon>
        <taxon>Apocrita</taxon>
        <taxon>Aculeata</taxon>
        <taxon>Formicoidea</taxon>
        <taxon>Formicidae</taxon>
        <taxon>Myrmicinae</taxon>
        <taxon>Pogonomyrmex</taxon>
    </lineage>
</organism>
<protein>
    <submittedName>
        <fullName evidence="4">General transcriptional corepressor trfA-like isoform X1</fullName>
    </submittedName>
</protein>
<keyword evidence="2" id="KW-0812">Transmembrane</keyword>
<gene>
    <name evidence="4" type="primary">LOC105427699</name>
</gene>
<feature type="region of interest" description="Disordered" evidence="1">
    <location>
        <begin position="584"/>
        <end position="632"/>
    </location>
</feature>
<sequence length="733" mass="85760">MCTFVRVYRRSFIRKNYTSCCSRQRMDDVNINNICLVEETEVVGDEQEWIKLSWISDQSDNNGDLQSPESTENMEKNMDDEVVQTKNYDKGSYTNIEPEDISDGISVITESDTDVINTNSSEVCQFNSKPYKSLQMVEAQRNKWNISYLELNTFVLGLILGLMLGYFFMIPETCPISNTINTKNLEIASHNIVNTCKGLKEVKSILNEIKAYIPLDKKITKQFLEITNSSNETNETKPIVIIKESFNFTVYPLDQLQESLYILSSLTIYDDGNSSLKNEINKTLNIMNNVKEFYDKLKLMNNNTEDISNSIVLNFLQHDSENIRNISKSLLSNLIEKASKVTSKIYNKYNKERYKLNKKMCHLKNILADDKILKQLTESNQLFKDYNTSCFSNYMSENFDGKATIKKNTKTNDIKKQIGKTDDSTMHTKYNKDIHKIYDNRHNSFKNKDKQNKFTFNMDRFLQNANNKIYNTSQFFLSKIAEKINILKYELNKKVHNLKDMLSDCNKFLEQLIEDNKEEKISVKHRKGKSDYLQSTVLSENDISKDNFDILTQLKNMFPLSSNYCSQFNINMTTLDTASNYKKKNYKHKKRDTTSKKAASNHANSAQILLAEEKNRPKKKDYSKSNGSTKKVFDDKVNNEKKHVSSHIKMKNPVSKDTVNYQKSKHSSFDSRKILKQNDQFYMYTDRKSDVEKSHEDKKQRHGASDWYFQRVYSRRNARRRAKYQYITIGYRR</sequence>